<dbReference type="EMBL" id="CP089291">
    <property type="protein sequence ID" value="UOF92064.1"/>
    <property type="molecule type" value="Genomic_DNA"/>
</dbReference>
<evidence type="ECO:0000313" key="2">
    <source>
        <dbReference type="EMBL" id="UOF92064.1"/>
    </source>
</evidence>
<protein>
    <submittedName>
        <fullName evidence="2">FixH family protein</fullName>
    </submittedName>
</protein>
<name>A0ABY4CP07_9BACL</name>
<dbReference type="Proteomes" id="UP000830167">
    <property type="component" value="Chromosome"/>
</dbReference>
<dbReference type="RefSeq" id="WP_347438747.1">
    <property type="nucleotide sequence ID" value="NZ_CP089291.1"/>
</dbReference>
<sequence length="164" mass="17979">MRSLGSVMVHVIDVIDVIDVKWRNVRMRRFIKRSCLVSISLASAYFLTGCGDIATQSTDHYTITFLNRNTVQQANQKADFQFQIQGKGSISAPDSVVLDFDNVEMDHGKNEVTAKSIGHGKYDGATKLPMGGKWAVTVHIGKESAQFPFQAEGNMANPAGGDEK</sequence>
<accession>A0ABY4CP07</accession>
<evidence type="ECO:0000313" key="3">
    <source>
        <dbReference type="Proteomes" id="UP000830167"/>
    </source>
</evidence>
<dbReference type="Pfam" id="PF13115">
    <property type="entry name" value="YtkA"/>
    <property type="match status" value="1"/>
</dbReference>
<evidence type="ECO:0000259" key="1">
    <source>
        <dbReference type="Pfam" id="PF13115"/>
    </source>
</evidence>
<organism evidence="2 3">
    <name type="scientific">Fodinisporobacter ferrooxydans</name>
    <dbReference type="NCBI Taxonomy" id="2901836"/>
    <lineage>
        <taxon>Bacteria</taxon>
        <taxon>Bacillati</taxon>
        <taxon>Bacillota</taxon>
        <taxon>Bacilli</taxon>
        <taxon>Bacillales</taxon>
        <taxon>Alicyclobacillaceae</taxon>
        <taxon>Fodinisporobacter</taxon>
    </lineage>
</organism>
<feature type="domain" description="YtkA-like" evidence="1">
    <location>
        <begin position="58"/>
        <end position="139"/>
    </location>
</feature>
<dbReference type="InterPro" id="IPR032693">
    <property type="entry name" value="YtkA-like_dom"/>
</dbReference>
<proteinExistence type="predicted"/>
<keyword evidence="3" id="KW-1185">Reference proteome</keyword>
<gene>
    <name evidence="2" type="ORF">LSG31_07490</name>
</gene>
<reference evidence="2" key="1">
    <citation type="submission" date="2021-12" db="EMBL/GenBank/DDBJ databases">
        <title>Alicyclobacillaceae gen. nov., sp. nov., isolated from chalcocite enrichment system.</title>
        <authorList>
            <person name="Jiang Z."/>
        </authorList>
    </citation>
    <scope>NUCLEOTIDE SEQUENCE</scope>
    <source>
        <strain evidence="2">MYW30-H2</strain>
    </source>
</reference>